<organism evidence="2 3">
    <name type="scientific">Mycena sanguinolenta</name>
    <dbReference type="NCBI Taxonomy" id="230812"/>
    <lineage>
        <taxon>Eukaryota</taxon>
        <taxon>Fungi</taxon>
        <taxon>Dikarya</taxon>
        <taxon>Basidiomycota</taxon>
        <taxon>Agaricomycotina</taxon>
        <taxon>Agaricomycetes</taxon>
        <taxon>Agaricomycetidae</taxon>
        <taxon>Agaricales</taxon>
        <taxon>Marasmiineae</taxon>
        <taxon>Mycenaceae</taxon>
        <taxon>Mycena</taxon>
    </lineage>
</organism>
<feature type="transmembrane region" description="Helical" evidence="1">
    <location>
        <begin position="200"/>
        <end position="220"/>
    </location>
</feature>
<sequence>MVLKVPLVSVNLATVALESCLYGIYLVLGVTSISLLLSRSAIGLFCTITAHWILTVNQAFSAFIDFAADGKPALAFYAEVSQIDHVVKTGFLVATICIGDALIIHRLWIVWGHNKYVIIFPVATLTGLAVCGVGITYQFARFKTGQNVFLSEAGRWITSNAMFTLCTNVYSTGERMIAWRIWNQATAVEPYVIGRSLKSILVILIESAAIYTSWGIFFLLRL</sequence>
<comment type="caution">
    <text evidence="2">The sequence shown here is derived from an EMBL/GenBank/DDBJ whole genome shotgun (WGS) entry which is preliminary data.</text>
</comment>
<dbReference type="Proteomes" id="UP000623467">
    <property type="component" value="Unassembled WGS sequence"/>
</dbReference>
<feature type="transmembrane region" description="Helical" evidence="1">
    <location>
        <begin position="86"/>
        <end position="104"/>
    </location>
</feature>
<reference evidence="2" key="1">
    <citation type="submission" date="2020-05" db="EMBL/GenBank/DDBJ databases">
        <title>Mycena genomes resolve the evolution of fungal bioluminescence.</title>
        <authorList>
            <person name="Tsai I.J."/>
        </authorList>
    </citation>
    <scope>NUCLEOTIDE SEQUENCE</scope>
    <source>
        <strain evidence="2">160909Yilan</strain>
    </source>
</reference>
<feature type="transmembrane region" description="Helical" evidence="1">
    <location>
        <begin position="44"/>
        <end position="66"/>
    </location>
</feature>
<keyword evidence="3" id="KW-1185">Reference proteome</keyword>
<dbReference type="EMBL" id="JACAZH010000001">
    <property type="protein sequence ID" value="KAF7378143.1"/>
    <property type="molecule type" value="Genomic_DNA"/>
</dbReference>
<feature type="transmembrane region" description="Helical" evidence="1">
    <location>
        <begin position="116"/>
        <end position="140"/>
    </location>
</feature>
<keyword evidence="1" id="KW-0472">Membrane</keyword>
<dbReference type="AlphaFoldDB" id="A0A8H6ZFP7"/>
<proteinExistence type="predicted"/>
<name>A0A8H6ZFP7_9AGAR</name>
<dbReference type="OrthoDB" id="3250682at2759"/>
<evidence type="ECO:0000313" key="2">
    <source>
        <dbReference type="EMBL" id="KAF7378143.1"/>
    </source>
</evidence>
<evidence type="ECO:0000313" key="3">
    <source>
        <dbReference type="Proteomes" id="UP000623467"/>
    </source>
</evidence>
<evidence type="ECO:0000256" key="1">
    <source>
        <dbReference type="SAM" id="Phobius"/>
    </source>
</evidence>
<protein>
    <submittedName>
        <fullName evidence="2">Uncharacterized protein</fullName>
    </submittedName>
</protein>
<keyword evidence="1" id="KW-1133">Transmembrane helix</keyword>
<gene>
    <name evidence="2" type="ORF">MSAN_00238800</name>
</gene>
<accession>A0A8H6ZFP7</accession>
<keyword evidence="1" id="KW-0812">Transmembrane</keyword>
<feature type="transmembrane region" description="Helical" evidence="1">
    <location>
        <begin position="12"/>
        <end position="37"/>
    </location>
</feature>